<dbReference type="GO" id="GO:0006046">
    <property type="term" value="P:N-acetylglucosamine catabolic process"/>
    <property type="evidence" value="ECO:0007669"/>
    <property type="project" value="TreeGrafter"/>
</dbReference>
<keyword evidence="2" id="KW-0378">Hydrolase</keyword>
<dbReference type="AlphaFoldDB" id="A0A1H9W1T2"/>
<reference evidence="3 4" key="1">
    <citation type="submission" date="2016-10" db="EMBL/GenBank/DDBJ databases">
        <authorList>
            <person name="de Groot N.N."/>
        </authorList>
    </citation>
    <scope>NUCLEOTIDE SEQUENCE [LARGE SCALE GENOMIC DNA]</scope>
    <source>
        <strain evidence="3 4">DSM 23042</strain>
    </source>
</reference>
<dbReference type="Gene3D" id="2.30.40.10">
    <property type="entry name" value="Urease, subunit C, domain 1"/>
    <property type="match status" value="1"/>
</dbReference>
<dbReference type="InterPro" id="IPR032466">
    <property type="entry name" value="Metal_Hydrolase"/>
</dbReference>
<dbReference type="SUPFAM" id="SSF51556">
    <property type="entry name" value="Metallo-dependent hydrolases"/>
    <property type="match status" value="1"/>
</dbReference>
<dbReference type="PANTHER" id="PTHR11113">
    <property type="entry name" value="N-ACETYLGLUCOSAMINE-6-PHOSPHATE DEACETYLASE"/>
    <property type="match status" value="1"/>
</dbReference>
<keyword evidence="4" id="KW-1185">Reference proteome</keyword>
<dbReference type="Gene3D" id="3.20.20.140">
    <property type="entry name" value="Metal-dependent hydrolases"/>
    <property type="match status" value="2"/>
</dbReference>
<name>A0A1H9W1T2_9RHOB</name>
<dbReference type="GO" id="GO:0008448">
    <property type="term" value="F:N-acetylglucosamine-6-phosphate deacetylase activity"/>
    <property type="evidence" value="ECO:0007669"/>
    <property type="project" value="TreeGrafter"/>
</dbReference>
<evidence type="ECO:0000313" key="4">
    <source>
        <dbReference type="Proteomes" id="UP000198885"/>
    </source>
</evidence>
<dbReference type="PANTHER" id="PTHR11113:SF14">
    <property type="entry name" value="N-ACETYLGLUCOSAMINE-6-PHOSPHATE DEACETYLASE"/>
    <property type="match status" value="1"/>
</dbReference>
<evidence type="ECO:0000256" key="2">
    <source>
        <dbReference type="ARBA" id="ARBA00022801"/>
    </source>
</evidence>
<sequence>MRVPQLSLSLTGATVLRNGRMQRDTVSLDAGRIVDTALPSADFGGHLLLPGIVDIHAHAPETSLDDYGKTASPQGVTTTFLAQRWTGDTAASVEAALDSLARPCADAPVEMHAHLVVDLATADTANRLLAAIARHRPAAVLFADTPRHDPCKPRYICRIANTCDRHKIPYGSLADPDGETRERYAMLGARLCAFPRSRAAAALAAAVGDPVILAATDVCAPARSDAPWSAQSAVNAGHCAALASVDDAGTLHRAALHLAQLRALDLPRAWALISSRPARIMGLSDRGTLDPGRRADLVAVRAATGRIEATFQAGRPTYLTDEATRRLVAACPDTAAALVA</sequence>
<protein>
    <submittedName>
        <fullName evidence="3">Alpha-D-ribose 1-methylphosphonate 5-triphosphate diphosphatase PhnM</fullName>
    </submittedName>
</protein>
<dbReference type="InterPro" id="IPR011059">
    <property type="entry name" value="Metal-dep_hydrolase_composite"/>
</dbReference>
<proteinExistence type="inferred from homology"/>
<gene>
    <name evidence="3" type="ORF">SAMN04490244_10919</name>
</gene>
<dbReference type="STRING" id="641238.SAMN04490244_10919"/>
<evidence type="ECO:0000256" key="1">
    <source>
        <dbReference type="ARBA" id="ARBA00010716"/>
    </source>
</evidence>
<organism evidence="3 4">
    <name type="scientific">Tranquillimonas rosea</name>
    <dbReference type="NCBI Taxonomy" id="641238"/>
    <lineage>
        <taxon>Bacteria</taxon>
        <taxon>Pseudomonadati</taxon>
        <taxon>Pseudomonadota</taxon>
        <taxon>Alphaproteobacteria</taxon>
        <taxon>Rhodobacterales</taxon>
        <taxon>Roseobacteraceae</taxon>
        <taxon>Tranquillimonas</taxon>
    </lineage>
</organism>
<dbReference type="SUPFAM" id="SSF51338">
    <property type="entry name" value="Composite domain of metallo-dependent hydrolases"/>
    <property type="match status" value="1"/>
</dbReference>
<evidence type="ECO:0000313" key="3">
    <source>
        <dbReference type="EMBL" id="SES27865.1"/>
    </source>
</evidence>
<accession>A0A1H9W1T2</accession>
<dbReference type="EMBL" id="FOGU01000009">
    <property type="protein sequence ID" value="SES27865.1"/>
    <property type="molecule type" value="Genomic_DNA"/>
</dbReference>
<dbReference type="Proteomes" id="UP000198885">
    <property type="component" value="Unassembled WGS sequence"/>
</dbReference>
<comment type="similarity">
    <text evidence="1">Belongs to the metallo-dependent hydrolases superfamily. NagA family.</text>
</comment>